<keyword evidence="6 11" id="KW-0547">Nucleotide-binding</keyword>
<keyword evidence="7 11" id="KW-0418">Kinase</keyword>
<dbReference type="GO" id="GO:0004417">
    <property type="term" value="F:hydroxyethylthiazole kinase activity"/>
    <property type="evidence" value="ECO:0007669"/>
    <property type="project" value="UniProtKB-UniRule"/>
</dbReference>
<keyword evidence="5 11" id="KW-0479">Metal-binding</keyword>
<evidence type="ECO:0000256" key="11">
    <source>
        <dbReference type="HAMAP-Rule" id="MF_00228"/>
    </source>
</evidence>
<dbReference type="EMBL" id="JACHFW010000016">
    <property type="protein sequence ID" value="MBB5265954.1"/>
    <property type="molecule type" value="Genomic_DNA"/>
</dbReference>
<comment type="catalytic activity">
    <reaction evidence="1 11">
        <text>5-(2-hydroxyethyl)-4-methylthiazole + ATP = 4-methyl-5-(2-phosphooxyethyl)-thiazole + ADP + H(+)</text>
        <dbReference type="Rhea" id="RHEA:24212"/>
        <dbReference type="ChEBI" id="CHEBI:15378"/>
        <dbReference type="ChEBI" id="CHEBI:17957"/>
        <dbReference type="ChEBI" id="CHEBI:30616"/>
        <dbReference type="ChEBI" id="CHEBI:58296"/>
        <dbReference type="ChEBI" id="CHEBI:456216"/>
        <dbReference type="EC" id="2.7.1.50"/>
    </reaction>
</comment>
<dbReference type="SUPFAM" id="SSF53613">
    <property type="entry name" value="Ribokinase-like"/>
    <property type="match status" value="1"/>
</dbReference>
<comment type="similarity">
    <text evidence="11">Belongs to the Thz kinase family.</text>
</comment>
<evidence type="ECO:0000256" key="2">
    <source>
        <dbReference type="ARBA" id="ARBA00001946"/>
    </source>
</evidence>
<keyword evidence="13" id="KW-1185">Reference proteome</keyword>
<feature type="binding site" evidence="11">
    <location>
        <position position="134"/>
    </location>
    <ligand>
        <name>ATP</name>
        <dbReference type="ChEBI" id="CHEBI:30616"/>
    </ligand>
</feature>
<evidence type="ECO:0000256" key="7">
    <source>
        <dbReference type="ARBA" id="ARBA00022777"/>
    </source>
</evidence>
<proteinExistence type="inferred from homology"/>
<evidence type="ECO:0000256" key="10">
    <source>
        <dbReference type="ARBA" id="ARBA00022977"/>
    </source>
</evidence>
<dbReference type="AlphaFoldDB" id="A0A7W8HCS7"/>
<comment type="cofactor">
    <cofactor evidence="2 11">
        <name>Mg(2+)</name>
        <dbReference type="ChEBI" id="CHEBI:18420"/>
    </cofactor>
</comment>
<feature type="binding site" evidence="11">
    <location>
        <position position="58"/>
    </location>
    <ligand>
        <name>substrate</name>
    </ligand>
</feature>
<evidence type="ECO:0000256" key="6">
    <source>
        <dbReference type="ARBA" id="ARBA00022741"/>
    </source>
</evidence>
<sequence>MIPDKPLILPEITEYEEKIRVYRAAIFKEKPVIHHITNFVTIYQCARITAFLGAAPIMAFAPEETTQITAKADALVVNTGTLNNTVMASIPKSLEYAGSHHIPVVLDPVGASLSSYRSDFIRFLLNTFHFDVIRCNGAELLNLHGQAALSRGIDGASSSVEIPKVARDLAQKYDCVMACTGARDYICSKDESIVLDRGSELLPTLVGTGCMVNSLIGAYLAVAKSPMAAAACGILTMCLASERAAQSLEKLTQGEKESKSPISPGQKRRCLGSFETALMDAVSEIYTS</sequence>
<dbReference type="CDD" id="cd01170">
    <property type="entry name" value="THZ_kinase"/>
    <property type="match status" value="1"/>
</dbReference>
<accession>A0A7W8HCS7</accession>
<evidence type="ECO:0000313" key="12">
    <source>
        <dbReference type="EMBL" id="MBB5265954.1"/>
    </source>
</evidence>
<reference evidence="12 13" key="1">
    <citation type="submission" date="2020-08" db="EMBL/GenBank/DDBJ databases">
        <title>Genomic Encyclopedia of Type Strains, Phase IV (KMG-IV): sequencing the most valuable type-strain genomes for metagenomic binning, comparative biology and taxonomic classification.</title>
        <authorList>
            <person name="Goeker M."/>
        </authorList>
    </citation>
    <scope>NUCLEOTIDE SEQUENCE [LARGE SCALE GENOMIC DNA]</scope>
    <source>
        <strain evidence="12 13">DSM 106146</strain>
    </source>
</reference>
<comment type="function">
    <text evidence="11">Catalyzes the phosphorylation of the hydroxyl group of 4-methyl-5-beta-hydroxyethylthiazole (THZ).</text>
</comment>
<dbReference type="InterPro" id="IPR029056">
    <property type="entry name" value="Ribokinase-like"/>
</dbReference>
<dbReference type="Pfam" id="PF02110">
    <property type="entry name" value="HK"/>
    <property type="match status" value="1"/>
</dbReference>
<gene>
    <name evidence="11" type="primary">thiM</name>
    <name evidence="12" type="ORF">HNP82_003105</name>
</gene>
<dbReference type="UniPathway" id="UPA00060">
    <property type="reaction ID" value="UER00139"/>
</dbReference>
<feature type="binding site" evidence="11">
    <location>
        <position position="180"/>
    </location>
    <ligand>
        <name>ATP</name>
        <dbReference type="ChEBI" id="CHEBI:30616"/>
    </ligand>
</feature>
<evidence type="ECO:0000313" key="13">
    <source>
        <dbReference type="Proteomes" id="UP000543642"/>
    </source>
</evidence>
<evidence type="ECO:0000256" key="5">
    <source>
        <dbReference type="ARBA" id="ARBA00022723"/>
    </source>
</evidence>
<keyword evidence="9 11" id="KW-0460">Magnesium</keyword>
<dbReference type="HAMAP" id="MF_00228">
    <property type="entry name" value="Thz_kinase"/>
    <property type="match status" value="1"/>
</dbReference>
<evidence type="ECO:0000256" key="8">
    <source>
        <dbReference type="ARBA" id="ARBA00022840"/>
    </source>
</evidence>
<comment type="caution">
    <text evidence="12">The sequence shown here is derived from an EMBL/GenBank/DDBJ whole genome shotgun (WGS) entry which is preliminary data.</text>
</comment>
<dbReference type="GO" id="GO:0009229">
    <property type="term" value="P:thiamine diphosphate biosynthetic process"/>
    <property type="evidence" value="ECO:0007669"/>
    <property type="project" value="UniProtKB-UniRule"/>
</dbReference>
<organism evidence="12 13">
    <name type="scientific">Catenibacillus scindens</name>
    <dbReference type="NCBI Taxonomy" id="673271"/>
    <lineage>
        <taxon>Bacteria</taxon>
        <taxon>Bacillati</taxon>
        <taxon>Bacillota</taxon>
        <taxon>Clostridia</taxon>
        <taxon>Lachnospirales</taxon>
        <taxon>Lachnospiraceae</taxon>
        <taxon>Catenibacillus</taxon>
    </lineage>
</organism>
<evidence type="ECO:0000256" key="1">
    <source>
        <dbReference type="ARBA" id="ARBA00001771"/>
    </source>
</evidence>
<dbReference type="GO" id="GO:0005524">
    <property type="term" value="F:ATP binding"/>
    <property type="evidence" value="ECO:0007669"/>
    <property type="project" value="UniProtKB-UniRule"/>
</dbReference>
<evidence type="ECO:0000256" key="4">
    <source>
        <dbReference type="ARBA" id="ARBA00022679"/>
    </source>
</evidence>
<keyword evidence="8 11" id="KW-0067">ATP-binding</keyword>
<dbReference type="Gene3D" id="3.40.1190.20">
    <property type="match status" value="1"/>
</dbReference>
<dbReference type="EC" id="2.7.1.50" evidence="11"/>
<dbReference type="NCBIfam" id="NF006830">
    <property type="entry name" value="PRK09355.1"/>
    <property type="match status" value="1"/>
</dbReference>
<comment type="pathway">
    <text evidence="3 11">Cofactor biosynthesis; thiamine diphosphate biosynthesis; 4-methyl-5-(2-phosphoethyl)-thiazole from 5-(2-hydroxyethyl)-4-methylthiazole: step 1/1.</text>
</comment>
<dbReference type="PRINTS" id="PR01099">
    <property type="entry name" value="HYETHTZKNASE"/>
</dbReference>
<protein>
    <recommendedName>
        <fullName evidence="11">Hydroxyethylthiazole kinase</fullName>
        <ecNumber evidence="11">2.7.1.50</ecNumber>
    </recommendedName>
    <alternativeName>
        <fullName evidence="11">4-methyl-5-beta-hydroxyethylthiazole kinase</fullName>
        <shortName evidence="11">TH kinase</shortName>
        <shortName evidence="11">Thz kinase</shortName>
    </alternativeName>
</protein>
<feature type="binding site" evidence="11">
    <location>
        <position position="207"/>
    </location>
    <ligand>
        <name>substrate</name>
    </ligand>
</feature>
<name>A0A7W8HCS7_9FIRM</name>
<dbReference type="RefSeq" id="WP_183776159.1">
    <property type="nucleotide sequence ID" value="NZ_JACHFW010000016.1"/>
</dbReference>
<dbReference type="Proteomes" id="UP000543642">
    <property type="component" value="Unassembled WGS sequence"/>
</dbReference>
<keyword evidence="4 11" id="KW-0808">Transferase</keyword>
<evidence type="ECO:0000256" key="9">
    <source>
        <dbReference type="ARBA" id="ARBA00022842"/>
    </source>
</evidence>
<evidence type="ECO:0000256" key="3">
    <source>
        <dbReference type="ARBA" id="ARBA00004868"/>
    </source>
</evidence>
<dbReference type="GO" id="GO:0000287">
    <property type="term" value="F:magnesium ion binding"/>
    <property type="evidence" value="ECO:0007669"/>
    <property type="project" value="UniProtKB-UniRule"/>
</dbReference>
<dbReference type="GO" id="GO:0009228">
    <property type="term" value="P:thiamine biosynthetic process"/>
    <property type="evidence" value="ECO:0007669"/>
    <property type="project" value="UniProtKB-KW"/>
</dbReference>
<dbReference type="InterPro" id="IPR000417">
    <property type="entry name" value="Hyethyz_kinase"/>
</dbReference>
<keyword evidence="10 11" id="KW-0784">Thiamine biosynthesis</keyword>